<organism evidence="17 18">
    <name type="scientific">Amphibalanus amphitrite</name>
    <name type="common">Striped barnacle</name>
    <name type="synonym">Balanus amphitrite</name>
    <dbReference type="NCBI Taxonomy" id="1232801"/>
    <lineage>
        <taxon>Eukaryota</taxon>
        <taxon>Metazoa</taxon>
        <taxon>Ecdysozoa</taxon>
        <taxon>Arthropoda</taxon>
        <taxon>Crustacea</taxon>
        <taxon>Multicrustacea</taxon>
        <taxon>Cirripedia</taxon>
        <taxon>Thoracica</taxon>
        <taxon>Thoracicalcarea</taxon>
        <taxon>Balanomorpha</taxon>
        <taxon>Balanoidea</taxon>
        <taxon>Balanidae</taxon>
        <taxon>Amphibalaninae</taxon>
        <taxon>Amphibalanus</taxon>
    </lineage>
</organism>
<evidence type="ECO:0000256" key="1">
    <source>
        <dbReference type="ARBA" id="ARBA00004613"/>
    </source>
</evidence>
<dbReference type="Gene3D" id="3.40.50.200">
    <property type="entry name" value="Peptidase S8/S53 domain"/>
    <property type="match status" value="1"/>
</dbReference>
<feature type="domain" description="P/Homo B" evidence="16">
    <location>
        <begin position="473"/>
        <end position="616"/>
    </location>
</feature>
<dbReference type="InterPro" id="IPR022398">
    <property type="entry name" value="Peptidase_S8_His-AS"/>
</dbReference>
<keyword evidence="9" id="KW-0865">Zymogen</keyword>
<dbReference type="Gene3D" id="2.10.220.10">
    <property type="entry name" value="Hormone Receptor, Insulin-like Growth Factor Receptor 1, Chain A, domain 2"/>
    <property type="match status" value="1"/>
</dbReference>
<dbReference type="GO" id="GO:0000139">
    <property type="term" value="C:Golgi membrane"/>
    <property type="evidence" value="ECO:0007669"/>
    <property type="project" value="TreeGrafter"/>
</dbReference>
<evidence type="ECO:0000256" key="3">
    <source>
        <dbReference type="ARBA" id="ARBA00022525"/>
    </source>
</evidence>
<feature type="region of interest" description="Disordered" evidence="14">
    <location>
        <begin position="102"/>
        <end position="157"/>
    </location>
</feature>
<gene>
    <name evidence="17" type="primary">Fur2_2</name>
    <name evidence="17" type="ORF">FJT64_018701</name>
</gene>
<evidence type="ECO:0000256" key="11">
    <source>
        <dbReference type="ARBA" id="ARBA00023180"/>
    </source>
</evidence>
<keyword evidence="18" id="KW-1185">Reference proteome</keyword>
<evidence type="ECO:0000313" key="18">
    <source>
        <dbReference type="Proteomes" id="UP000440578"/>
    </source>
</evidence>
<dbReference type="PROSITE" id="PS51892">
    <property type="entry name" value="SUBTILASE"/>
    <property type="match status" value="1"/>
</dbReference>
<keyword evidence="10" id="KW-1015">Disulfide bond</keyword>
<dbReference type="AlphaFoldDB" id="A0A6A4X2K7"/>
<dbReference type="PROSITE" id="PS51829">
    <property type="entry name" value="P_HOMO_B"/>
    <property type="match status" value="1"/>
</dbReference>
<evidence type="ECO:0000256" key="14">
    <source>
        <dbReference type="SAM" id="MobiDB-lite"/>
    </source>
</evidence>
<proteinExistence type="inferred from homology"/>
<dbReference type="InterPro" id="IPR002884">
    <property type="entry name" value="P_dom"/>
</dbReference>
<dbReference type="InterPro" id="IPR023828">
    <property type="entry name" value="Peptidase_S8_Ser-AS"/>
</dbReference>
<dbReference type="CDD" id="cd00064">
    <property type="entry name" value="FU"/>
    <property type="match status" value="2"/>
</dbReference>
<dbReference type="PRINTS" id="PR00723">
    <property type="entry name" value="SUBTILISIN"/>
</dbReference>
<feature type="active site" description="Charge relay system" evidence="12 13">
    <location>
        <position position="206"/>
    </location>
</feature>
<dbReference type="SMART" id="SM00261">
    <property type="entry name" value="FU"/>
    <property type="match status" value="2"/>
</dbReference>
<dbReference type="PROSITE" id="PS00138">
    <property type="entry name" value="SUBTILASE_SER"/>
    <property type="match status" value="1"/>
</dbReference>
<evidence type="ECO:0000256" key="5">
    <source>
        <dbReference type="ARBA" id="ARBA00022685"/>
    </source>
</evidence>
<dbReference type="Proteomes" id="UP000440578">
    <property type="component" value="Unassembled WGS sequence"/>
</dbReference>
<dbReference type="FunFam" id="2.60.120.260:FF:000006">
    <property type="entry name" value="Proprotein convertase subtilisin/kexin type 5"/>
    <property type="match status" value="1"/>
</dbReference>
<evidence type="ECO:0000256" key="15">
    <source>
        <dbReference type="SAM" id="SignalP"/>
    </source>
</evidence>
<evidence type="ECO:0000256" key="10">
    <source>
        <dbReference type="ARBA" id="ARBA00023157"/>
    </source>
</evidence>
<dbReference type="InterPro" id="IPR023827">
    <property type="entry name" value="Peptidase_S8_Asp-AS"/>
</dbReference>
<accession>A0A6A4X2K7</accession>
<dbReference type="OrthoDB" id="300641at2759"/>
<evidence type="ECO:0000256" key="12">
    <source>
        <dbReference type="PIRSR" id="PIRSR615500-1"/>
    </source>
</evidence>
<evidence type="ECO:0000256" key="9">
    <source>
        <dbReference type="ARBA" id="ARBA00023145"/>
    </source>
</evidence>
<dbReference type="Gene3D" id="2.60.120.260">
    <property type="entry name" value="Galactose-binding domain-like"/>
    <property type="match status" value="1"/>
</dbReference>
<dbReference type="SUPFAM" id="SSF52743">
    <property type="entry name" value="Subtilisin-like"/>
    <property type="match status" value="1"/>
</dbReference>
<dbReference type="SUPFAM" id="SSF49785">
    <property type="entry name" value="Galactose-binding domain-like"/>
    <property type="match status" value="1"/>
</dbReference>
<dbReference type="Pfam" id="PF15913">
    <property type="entry name" value="Furin-like_2"/>
    <property type="match status" value="1"/>
</dbReference>
<dbReference type="PROSITE" id="PS00136">
    <property type="entry name" value="SUBTILASE_ASP"/>
    <property type="match status" value="1"/>
</dbReference>
<dbReference type="PROSITE" id="PS00137">
    <property type="entry name" value="SUBTILASE_HIS"/>
    <property type="match status" value="1"/>
</dbReference>
<dbReference type="SUPFAM" id="SSF54897">
    <property type="entry name" value="Protease propeptides/inhibitors"/>
    <property type="match status" value="1"/>
</dbReference>
<name>A0A6A4X2K7_AMPAM</name>
<feature type="region of interest" description="Disordered" evidence="14">
    <location>
        <begin position="213"/>
        <end position="244"/>
    </location>
</feature>
<keyword evidence="3" id="KW-0964">Secreted</keyword>
<dbReference type="GO" id="GO:0016485">
    <property type="term" value="P:protein processing"/>
    <property type="evidence" value="ECO:0007669"/>
    <property type="project" value="TreeGrafter"/>
</dbReference>
<dbReference type="GO" id="GO:0005576">
    <property type="term" value="C:extracellular region"/>
    <property type="evidence" value="ECO:0007669"/>
    <property type="project" value="UniProtKB-SubCell"/>
</dbReference>
<dbReference type="FunFam" id="3.40.50.200:FF:000021">
    <property type="entry name" value="Proprotein convertase subtilisin/kexin type 5a"/>
    <property type="match status" value="1"/>
</dbReference>
<dbReference type="InterPro" id="IPR032815">
    <property type="entry name" value="S8_pro-domain"/>
</dbReference>
<evidence type="ECO:0000313" key="17">
    <source>
        <dbReference type="EMBL" id="KAF0310264.1"/>
    </source>
</evidence>
<dbReference type="InterPro" id="IPR038466">
    <property type="entry name" value="S8_pro-domain_sf"/>
</dbReference>
<feature type="active site" description="Charge relay system" evidence="12 13">
    <location>
        <position position="245"/>
    </location>
</feature>
<feature type="chain" id="PRO_5025488262" evidence="15">
    <location>
        <begin position="24"/>
        <end position="793"/>
    </location>
</feature>
<protein>
    <submittedName>
        <fullName evidence="17">Furin-like protease 2</fullName>
    </submittedName>
</protein>
<evidence type="ECO:0000256" key="4">
    <source>
        <dbReference type="ARBA" id="ARBA00022670"/>
    </source>
</evidence>
<evidence type="ECO:0000256" key="8">
    <source>
        <dbReference type="ARBA" id="ARBA00022825"/>
    </source>
</evidence>
<dbReference type="InterPro" id="IPR036852">
    <property type="entry name" value="Peptidase_S8/S53_dom_sf"/>
</dbReference>
<evidence type="ECO:0000256" key="7">
    <source>
        <dbReference type="ARBA" id="ARBA00022801"/>
    </source>
</evidence>
<feature type="compositionally biased region" description="Pro residues" evidence="14">
    <location>
        <begin position="143"/>
        <end position="152"/>
    </location>
</feature>
<sequence length="793" mass="85120">MRGGGGGGWAVLVVLAGVAAVTAVEYTNQFAVVVAGGRERAARAAAKHGCSLVDSIGDLTDHYLFECHTVHKRSTQHSRHHTDRLRETDEILWADQQYYKTRRKRDGAGDGGGLTEELLNEISDSGPSAAGPLRRATLKEDPPPAPQEPPPQTEFRRSTAADYWPDPLFKEQWYLNGGARDGSDMNVLPAWQQGYRGQGVVVSILDDGIQPNHPDLAANYDGRASLDINDDDDDPTPRDDGFNRHGTRCAGEVAAIAGNQYCGVGVAPNASIGGVRMLDGGVNDYVEAKALSYRRNYIDVYSASWGPEDDGKTVDGPGPLARRAFIEGVLKGRGGKGSIFVWASGNGGRYVDNCNCDGYTNSIFTLSISSATQGGKKPWYLEECASTLATTYSSGTSASAPLAAGIIALTLGANPNLTWRDMQYITLMTSRPEPLAHELGWLTNGVGRKVSHKFGYGLMDAGAMVDLARRWHTVPTQHICITPLDSRTRRIPAEEGGELHTSMEVNACQGSPQSVNFLEHVQCKVTLTHVPRGGLRILLSSPSGTVSTLLFERPQDVLGSSFDRWPFMSVHFWGERPEGVWNLTVVNTKAAASAGTSSSDSVLKEWQLILYGTEQEPVHLTPAEQGTGSDAGAGHSAVVSRSEDSSPGVYCSRSCVLACQSQPAADMCKRCRDHYESPCQRWCDPGTYYGGEAGCQPCHATCATCLGRLANQCMDCAAGHYLIADLSVCVPACPDGYFTANETCQSCGPHCTACDGSANHCVSCAPHLFLHNSQCVASCPAGTYRLQQRSVGR</sequence>
<dbReference type="GO" id="GO:0004252">
    <property type="term" value="F:serine-type endopeptidase activity"/>
    <property type="evidence" value="ECO:0007669"/>
    <property type="project" value="UniProtKB-UniRule"/>
</dbReference>
<dbReference type="InterPro" id="IPR006212">
    <property type="entry name" value="Furin_repeat"/>
</dbReference>
<dbReference type="Pfam" id="PF00082">
    <property type="entry name" value="Peptidase_S8"/>
    <property type="match status" value="1"/>
</dbReference>
<feature type="signal peptide" evidence="15">
    <location>
        <begin position="1"/>
        <end position="23"/>
    </location>
</feature>
<keyword evidence="5" id="KW-0165">Cleavage on pair of basic residues</keyword>
<dbReference type="GO" id="GO:0005802">
    <property type="term" value="C:trans-Golgi network"/>
    <property type="evidence" value="ECO:0007669"/>
    <property type="project" value="TreeGrafter"/>
</dbReference>
<dbReference type="InterPro" id="IPR008979">
    <property type="entry name" value="Galactose-bd-like_sf"/>
</dbReference>
<keyword evidence="7 13" id="KW-0378">Hydrolase</keyword>
<dbReference type="EMBL" id="VIIS01000328">
    <property type="protein sequence ID" value="KAF0310264.1"/>
    <property type="molecule type" value="Genomic_DNA"/>
</dbReference>
<keyword evidence="6 15" id="KW-0732">Signal</keyword>
<comment type="caution">
    <text evidence="17">The sequence shown here is derived from an EMBL/GenBank/DDBJ whole genome shotgun (WGS) entry which is preliminary data.</text>
</comment>
<keyword evidence="8 13" id="KW-0720">Serine protease</keyword>
<dbReference type="Pfam" id="PF16470">
    <property type="entry name" value="S8_pro-domain"/>
    <property type="match status" value="1"/>
</dbReference>
<keyword evidence="11" id="KW-0325">Glycoprotein</keyword>
<feature type="active site" description="Charge relay system" evidence="12 13">
    <location>
        <position position="397"/>
    </location>
</feature>
<dbReference type="InterPro" id="IPR043601">
    <property type="entry name" value="Rspo_Fu-CRD_dom"/>
</dbReference>
<dbReference type="InterPro" id="IPR015500">
    <property type="entry name" value="Peptidase_S8_subtilisin-rel"/>
</dbReference>
<dbReference type="InterPro" id="IPR000209">
    <property type="entry name" value="Peptidase_S8/S53_dom"/>
</dbReference>
<dbReference type="Pfam" id="PF01483">
    <property type="entry name" value="P_proprotein"/>
    <property type="match status" value="1"/>
</dbReference>
<dbReference type="PANTHER" id="PTHR42884:SF23">
    <property type="entry name" value="FURIN-LIKE PROTEASE 2"/>
    <property type="match status" value="1"/>
</dbReference>
<evidence type="ECO:0000256" key="13">
    <source>
        <dbReference type="PROSITE-ProRule" id="PRU01240"/>
    </source>
</evidence>
<dbReference type="SUPFAM" id="SSF57184">
    <property type="entry name" value="Growth factor receptor domain"/>
    <property type="match status" value="1"/>
</dbReference>
<evidence type="ECO:0000256" key="6">
    <source>
        <dbReference type="ARBA" id="ARBA00022729"/>
    </source>
</evidence>
<dbReference type="Gene3D" id="3.30.70.850">
    <property type="entry name" value="Peptidase S8, pro-domain"/>
    <property type="match status" value="1"/>
</dbReference>
<dbReference type="CDD" id="cd04059">
    <property type="entry name" value="Peptidases_S8_Protein_convertases_Kexins_Furin-like"/>
    <property type="match status" value="1"/>
</dbReference>
<reference evidence="17 18" key="1">
    <citation type="submission" date="2019-07" db="EMBL/GenBank/DDBJ databases">
        <title>Draft genome assembly of a fouling barnacle, Amphibalanus amphitrite (Darwin, 1854): The first reference genome for Thecostraca.</title>
        <authorList>
            <person name="Kim W."/>
        </authorList>
    </citation>
    <scope>NUCLEOTIDE SEQUENCE [LARGE SCALE GENOMIC DNA]</scope>
    <source>
        <strain evidence="17">SNU_AA5</strain>
        <tissue evidence="17">Soma without cirri and trophi</tissue>
    </source>
</reference>
<comment type="similarity">
    <text evidence="2">Belongs to the peptidase S8 family. Furin subfamily.</text>
</comment>
<evidence type="ECO:0000259" key="16">
    <source>
        <dbReference type="PROSITE" id="PS51829"/>
    </source>
</evidence>
<dbReference type="InterPro" id="IPR034182">
    <property type="entry name" value="Kexin/furin"/>
</dbReference>
<evidence type="ECO:0000256" key="2">
    <source>
        <dbReference type="ARBA" id="ARBA00005325"/>
    </source>
</evidence>
<dbReference type="InterPro" id="IPR009030">
    <property type="entry name" value="Growth_fac_rcpt_cys_sf"/>
</dbReference>
<keyword evidence="4 13" id="KW-0645">Protease</keyword>
<comment type="subcellular location">
    <subcellularLocation>
        <location evidence="1">Secreted</location>
    </subcellularLocation>
</comment>
<dbReference type="PANTHER" id="PTHR42884">
    <property type="entry name" value="PROPROTEIN CONVERTASE SUBTILISIN/KEXIN-RELATED"/>
    <property type="match status" value="1"/>
</dbReference>